<evidence type="ECO:0000256" key="1">
    <source>
        <dbReference type="ARBA" id="ARBA00022598"/>
    </source>
</evidence>
<dbReference type="GO" id="GO:0046872">
    <property type="term" value="F:metal ion binding"/>
    <property type="evidence" value="ECO:0007669"/>
    <property type="project" value="InterPro"/>
</dbReference>
<accession>A0A8T3VHT9</accession>
<dbReference type="Proteomes" id="UP000762703">
    <property type="component" value="Unassembled WGS sequence"/>
</dbReference>
<dbReference type="PROSITE" id="PS50975">
    <property type="entry name" value="ATP_GRASP"/>
    <property type="match status" value="1"/>
</dbReference>
<dbReference type="Pfam" id="PF13535">
    <property type="entry name" value="ATP-grasp_4"/>
    <property type="match status" value="1"/>
</dbReference>
<protein>
    <submittedName>
        <fullName evidence="6">ATP-grasp domain-containing protein</fullName>
    </submittedName>
</protein>
<organism evidence="6 7">
    <name type="scientific">Methanobrevibacter millerae</name>
    <dbReference type="NCBI Taxonomy" id="230361"/>
    <lineage>
        <taxon>Archaea</taxon>
        <taxon>Methanobacteriati</taxon>
        <taxon>Methanobacteriota</taxon>
        <taxon>Methanomada group</taxon>
        <taxon>Methanobacteria</taxon>
        <taxon>Methanobacteriales</taxon>
        <taxon>Methanobacteriaceae</taxon>
        <taxon>Methanobrevibacter</taxon>
    </lineage>
</organism>
<evidence type="ECO:0000256" key="4">
    <source>
        <dbReference type="PROSITE-ProRule" id="PRU00409"/>
    </source>
</evidence>
<dbReference type="InterPro" id="IPR011761">
    <property type="entry name" value="ATP-grasp"/>
</dbReference>
<feature type="domain" description="ATP-grasp" evidence="5">
    <location>
        <begin position="79"/>
        <end position="145"/>
    </location>
</feature>
<evidence type="ECO:0000256" key="3">
    <source>
        <dbReference type="ARBA" id="ARBA00022840"/>
    </source>
</evidence>
<keyword evidence="2 4" id="KW-0547">Nucleotide-binding</keyword>
<dbReference type="PANTHER" id="PTHR43585:SF2">
    <property type="entry name" value="ATP-GRASP ENZYME FSQD"/>
    <property type="match status" value="1"/>
</dbReference>
<reference evidence="6" key="1">
    <citation type="submission" date="2019-04" db="EMBL/GenBank/DDBJ databases">
        <title>Evolution of Biomass-Degrading Anaerobic Consortia Revealed by Metagenomics.</title>
        <authorList>
            <person name="Peng X."/>
        </authorList>
    </citation>
    <scope>NUCLEOTIDE SEQUENCE</scope>
    <source>
        <strain evidence="6">SIG12</strain>
    </source>
</reference>
<dbReference type="SUPFAM" id="SSF56059">
    <property type="entry name" value="Glutathione synthetase ATP-binding domain-like"/>
    <property type="match status" value="1"/>
</dbReference>
<proteinExistence type="predicted"/>
<dbReference type="AlphaFoldDB" id="A0A8T3VHT9"/>
<evidence type="ECO:0000259" key="5">
    <source>
        <dbReference type="PROSITE" id="PS50975"/>
    </source>
</evidence>
<dbReference type="GO" id="GO:0005524">
    <property type="term" value="F:ATP binding"/>
    <property type="evidence" value="ECO:0007669"/>
    <property type="project" value="UniProtKB-UniRule"/>
</dbReference>
<keyword evidence="1" id="KW-0436">Ligase</keyword>
<comment type="caution">
    <text evidence="6">The sequence shown here is derived from an EMBL/GenBank/DDBJ whole genome shotgun (WGS) entry which is preliminary data.</text>
</comment>
<dbReference type="Gene3D" id="3.30.470.20">
    <property type="entry name" value="ATP-grasp fold, B domain"/>
    <property type="match status" value="1"/>
</dbReference>
<dbReference type="GO" id="GO:0016874">
    <property type="term" value="F:ligase activity"/>
    <property type="evidence" value="ECO:0007669"/>
    <property type="project" value="UniProtKB-KW"/>
</dbReference>
<dbReference type="InterPro" id="IPR052032">
    <property type="entry name" value="ATP-dep_AA_Ligase"/>
</dbReference>
<sequence>MIKAVQEVLEQRGYYGNEFDEVLIQERIDGMEYVVNTVTCDGIHRLTTIWKYHKVKTQEGGIVYDYDEIIADLGLGESQLVEYAYDVADAMGIKYGPVHGEYMIDENGPVLIEVNCRPMGSSLEPEFLDRISGQHETDSSLDSYLNPEKFHKKLNEGYRLFSYGVIKSLIVPNDVIVESSPITYISSKLKSFYKISLNIHEDYQPFLKTQDLESSAGDIYLVHEDFNQVINDVNYIRTLEKQAFQLVLSEGLNKNKVICNDDEDLKLLLEDIKSYGSILLVTDEEIDELDILQVAPDKLDEIKWKFDYIIININKSIINKKDDYVAELFLNIFNKIRTGGYIFILKNNYDYLPNGRLGAEALVKIFDLKIQMPKHNLKKIVIASNI</sequence>
<gene>
    <name evidence="6" type="ORF">E7Z73_00700</name>
</gene>
<evidence type="ECO:0000313" key="7">
    <source>
        <dbReference type="Proteomes" id="UP000762703"/>
    </source>
</evidence>
<dbReference type="PANTHER" id="PTHR43585">
    <property type="entry name" value="FUMIPYRROLE BIOSYNTHESIS PROTEIN C"/>
    <property type="match status" value="1"/>
</dbReference>
<evidence type="ECO:0000256" key="2">
    <source>
        <dbReference type="ARBA" id="ARBA00022741"/>
    </source>
</evidence>
<dbReference type="EMBL" id="SUTE01000002">
    <property type="protein sequence ID" value="MBE6504250.1"/>
    <property type="molecule type" value="Genomic_DNA"/>
</dbReference>
<name>A0A8T3VHT9_9EURY</name>
<keyword evidence="3 4" id="KW-0067">ATP-binding</keyword>
<evidence type="ECO:0000313" key="6">
    <source>
        <dbReference type="EMBL" id="MBE6504250.1"/>
    </source>
</evidence>